<reference evidence="3 4" key="1">
    <citation type="submission" date="2015-09" db="EMBL/GenBank/DDBJ databases">
        <title>Genome sequencing project for genomic taxonomy and phylogenomics of Bacillus-like bacteria.</title>
        <authorList>
            <person name="Liu B."/>
            <person name="Wang J."/>
            <person name="Zhu Y."/>
            <person name="Liu G."/>
            <person name="Chen Q."/>
            <person name="Chen Z."/>
            <person name="Lan J."/>
            <person name="Che J."/>
            <person name="Ge C."/>
            <person name="Shi H."/>
            <person name="Pan Z."/>
            <person name="Liu X."/>
        </authorList>
    </citation>
    <scope>NUCLEOTIDE SEQUENCE [LARGE SCALE GENOMIC DNA]</scope>
    <source>
        <strain evidence="3 4">DSM 19153</strain>
    </source>
</reference>
<comment type="caution">
    <text evidence="3">The sequence shown here is derived from an EMBL/GenBank/DDBJ whole genome shotgun (WGS) entry which is preliminary data.</text>
</comment>
<sequence>MRKLKKSLLSVVSLVGLLLAACGGSEYDAEIEEVIDLYKNDDTAMMWMDEEQVTRENADISVYEGGRYIRIGFFDLEDEEKTVRYEFYEKNGDSYEWLPRMNQTDDRLGLIDREPDYHERQSLVH</sequence>
<dbReference type="Pfam" id="PF14729">
    <property type="entry name" value="DUF4467"/>
    <property type="match status" value="1"/>
</dbReference>
<evidence type="ECO:0000313" key="3">
    <source>
        <dbReference type="EMBL" id="KQL57032.1"/>
    </source>
</evidence>
<evidence type="ECO:0000256" key="1">
    <source>
        <dbReference type="SAM" id="SignalP"/>
    </source>
</evidence>
<organism evidence="3 4">
    <name type="scientific">Alkalicoccobacillus plakortidis</name>
    <dbReference type="NCBI Taxonomy" id="444060"/>
    <lineage>
        <taxon>Bacteria</taxon>
        <taxon>Bacillati</taxon>
        <taxon>Bacillota</taxon>
        <taxon>Bacilli</taxon>
        <taxon>Bacillales</taxon>
        <taxon>Bacillaceae</taxon>
        <taxon>Alkalicoccobacillus</taxon>
    </lineage>
</organism>
<dbReference type="PROSITE" id="PS51257">
    <property type="entry name" value="PROKAR_LIPOPROTEIN"/>
    <property type="match status" value="1"/>
</dbReference>
<feature type="chain" id="PRO_5038745792" description="DUF4467 domain-containing protein" evidence="1">
    <location>
        <begin position="21"/>
        <end position="125"/>
    </location>
</feature>
<dbReference type="Proteomes" id="UP000051061">
    <property type="component" value="Unassembled WGS sequence"/>
</dbReference>
<dbReference type="InterPro" id="IPR028075">
    <property type="entry name" value="DUF4467"/>
</dbReference>
<dbReference type="EMBL" id="LJJD01000022">
    <property type="protein sequence ID" value="KQL57032.1"/>
    <property type="molecule type" value="Genomic_DNA"/>
</dbReference>
<accession>A0A9D5DMY4</accession>
<keyword evidence="4" id="KW-1185">Reference proteome</keyword>
<name>A0A9D5DMY4_9BACI</name>
<gene>
    <name evidence="3" type="ORF">AN965_10975</name>
</gene>
<dbReference type="AlphaFoldDB" id="A0A9D5DMY4"/>
<proteinExistence type="predicted"/>
<feature type="domain" description="DUF4467" evidence="2">
    <location>
        <begin position="27"/>
        <end position="120"/>
    </location>
</feature>
<dbReference type="Gene3D" id="3.10.450.560">
    <property type="match status" value="1"/>
</dbReference>
<protein>
    <recommendedName>
        <fullName evidence="2">DUF4467 domain-containing protein</fullName>
    </recommendedName>
</protein>
<feature type="signal peptide" evidence="1">
    <location>
        <begin position="1"/>
        <end position="20"/>
    </location>
</feature>
<evidence type="ECO:0000259" key="2">
    <source>
        <dbReference type="Pfam" id="PF14729"/>
    </source>
</evidence>
<evidence type="ECO:0000313" key="4">
    <source>
        <dbReference type="Proteomes" id="UP000051061"/>
    </source>
</evidence>
<keyword evidence="1" id="KW-0732">Signal</keyword>